<gene>
    <name evidence="1" type="ORF">I4F81_011418</name>
</gene>
<protein>
    <submittedName>
        <fullName evidence="1">Uncharacterized protein</fullName>
    </submittedName>
</protein>
<name>A0ACC3CF91_PYRYE</name>
<evidence type="ECO:0000313" key="1">
    <source>
        <dbReference type="EMBL" id="KAK1868936.1"/>
    </source>
</evidence>
<accession>A0ACC3CF91</accession>
<dbReference type="Proteomes" id="UP000798662">
    <property type="component" value="Chromosome 3"/>
</dbReference>
<reference evidence="1" key="1">
    <citation type="submission" date="2019-11" db="EMBL/GenBank/DDBJ databases">
        <title>Nori genome reveals adaptations in red seaweeds to the harsh intertidal environment.</title>
        <authorList>
            <person name="Wang D."/>
            <person name="Mao Y."/>
        </authorList>
    </citation>
    <scope>NUCLEOTIDE SEQUENCE</scope>
    <source>
        <tissue evidence="1">Gametophyte</tissue>
    </source>
</reference>
<keyword evidence="2" id="KW-1185">Reference proteome</keyword>
<proteinExistence type="predicted"/>
<sequence>MAGKSFLLVGALALLLACPALLATPVAGRTIGQIVRADRELTDLAYVLRTHNAGGELDDRRRTLTMFAPTNGAFRKLGRCFGVPSPQIQAVMAFARKFATVDFDQDVRRSVLYHATPGARSWKDLRGSVGYQSLLRGSKYWVSTSADEQGLVGVTPHFPVARVLNRGAPIRADNGLIYKVDLPLLPLN</sequence>
<comment type="caution">
    <text evidence="1">The sequence shown here is derived from an EMBL/GenBank/DDBJ whole genome shotgun (WGS) entry which is preliminary data.</text>
</comment>
<organism evidence="1 2">
    <name type="scientific">Pyropia yezoensis</name>
    <name type="common">Susabi-nori</name>
    <name type="synonym">Porphyra yezoensis</name>
    <dbReference type="NCBI Taxonomy" id="2788"/>
    <lineage>
        <taxon>Eukaryota</taxon>
        <taxon>Rhodophyta</taxon>
        <taxon>Bangiophyceae</taxon>
        <taxon>Bangiales</taxon>
        <taxon>Bangiaceae</taxon>
        <taxon>Pyropia</taxon>
    </lineage>
</organism>
<dbReference type="EMBL" id="CM020620">
    <property type="protein sequence ID" value="KAK1868936.1"/>
    <property type="molecule type" value="Genomic_DNA"/>
</dbReference>
<evidence type="ECO:0000313" key="2">
    <source>
        <dbReference type="Proteomes" id="UP000798662"/>
    </source>
</evidence>